<evidence type="ECO:0000313" key="1">
    <source>
        <dbReference type="EMBL" id="CAG8973554.1"/>
    </source>
</evidence>
<evidence type="ECO:0000313" key="2">
    <source>
        <dbReference type="Proteomes" id="UP000701801"/>
    </source>
</evidence>
<name>A0A9N9LJM4_9HELO</name>
<reference evidence="1" key="1">
    <citation type="submission" date="2021-07" db="EMBL/GenBank/DDBJ databases">
        <authorList>
            <person name="Durling M."/>
        </authorList>
    </citation>
    <scope>NUCLEOTIDE SEQUENCE</scope>
</reference>
<dbReference type="AlphaFoldDB" id="A0A9N9LJM4"/>
<organism evidence="1 2">
    <name type="scientific">Hymenoscyphus albidus</name>
    <dbReference type="NCBI Taxonomy" id="595503"/>
    <lineage>
        <taxon>Eukaryota</taxon>
        <taxon>Fungi</taxon>
        <taxon>Dikarya</taxon>
        <taxon>Ascomycota</taxon>
        <taxon>Pezizomycotina</taxon>
        <taxon>Leotiomycetes</taxon>
        <taxon>Helotiales</taxon>
        <taxon>Helotiaceae</taxon>
        <taxon>Hymenoscyphus</taxon>
    </lineage>
</organism>
<dbReference type="EMBL" id="CAJVRM010000074">
    <property type="protein sequence ID" value="CAG8973554.1"/>
    <property type="molecule type" value="Genomic_DNA"/>
</dbReference>
<dbReference type="OrthoDB" id="3506693at2759"/>
<keyword evidence="2" id="KW-1185">Reference proteome</keyword>
<comment type="caution">
    <text evidence="1">The sequence shown here is derived from an EMBL/GenBank/DDBJ whole genome shotgun (WGS) entry which is preliminary data.</text>
</comment>
<protein>
    <submittedName>
        <fullName evidence="1">Uncharacterized protein</fullName>
    </submittedName>
</protein>
<proteinExistence type="predicted"/>
<dbReference type="Proteomes" id="UP000701801">
    <property type="component" value="Unassembled WGS sequence"/>
</dbReference>
<accession>A0A9N9LJM4</accession>
<sequence>MPPGKPDSRVKLHQEVLKSHIELPAPSSGACVVAIHDDPCRYPIRLDKLLVLIIEEDCTVEDLQEHVFEKTGRRHIFRDGRDYLMQKKIIKAVDYFNDGIISLQAFKYHPKLRPSNMICPTISNGESRASLSECMDRLQEKYPDDRFEAFKSQGARFFQCHDCLTKVFRPSIPVQAMERHLEDNDHQILVEARLIRESAAPGVTKHKRMLVFEPSFQELLAQLYEAYPEDLILPGWELEFECTSDCSHDHTKTVMSPSCLRISCLECPRSADGDLKEWDLSDMEEYRSNPSDKEWRKFLRHLDTARHRQYVNKRLDRITELGR</sequence>
<gene>
    <name evidence="1" type="ORF">HYALB_00008254</name>
</gene>